<accession>W2SJS6</accession>
<reference evidence="3" key="1">
    <citation type="journal article" date="2014" name="Nat. Genet.">
        <title>Genome of the human hookworm Necator americanus.</title>
        <authorList>
            <person name="Tang Y.T."/>
            <person name="Gao X."/>
            <person name="Rosa B.A."/>
            <person name="Abubucker S."/>
            <person name="Hallsworth-Pepin K."/>
            <person name="Martin J."/>
            <person name="Tyagi R."/>
            <person name="Heizer E."/>
            <person name="Zhang X."/>
            <person name="Bhonagiri-Palsikar V."/>
            <person name="Minx P."/>
            <person name="Warren W.C."/>
            <person name="Wang Q."/>
            <person name="Zhan B."/>
            <person name="Hotez P.J."/>
            <person name="Sternberg P.W."/>
            <person name="Dougall A."/>
            <person name="Gaze S.T."/>
            <person name="Mulvenna J."/>
            <person name="Sotillo J."/>
            <person name="Ranganathan S."/>
            <person name="Rabelo E.M."/>
            <person name="Wilson R.K."/>
            <person name="Felgner P.L."/>
            <person name="Bethony J."/>
            <person name="Hawdon J.M."/>
            <person name="Gasser R.B."/>
            <person name="Loukas A."/>
            <person name="Mitreva M."/>
        </authorList>
    </citation>
    <scope>NUCLEOTIDE SEQUENCE [LARGE SCALE GENOMIC DNA]</scope>
</reference>
<name>W2SJS6_NECAM</name>
<dbReference type="Proteomes" id="UP000053676">
    <property type="component" value="Unassembled WGS sequence"/>
</dbReference>
<protein>
    <submittedName>
        <fullName evidence="2">Uncharacterized protein</fullName>
    </submittedName>
</protein>
<dbReference type="AlphaFoldDB" id="W2SJS6"/>
<feature type="region of interest" description="Disordered" evidence="1">
    <location>
        <begin position="1"/>
        <end position="23"/>
    </location>
</feature>
<evidence type="ECO:0000313" key="2">
    <source>
        <dbReference type="EMBL" id="ETN69850.1"/>
    </source>
</evidence>
<proteinExistence type="predicted"/>
<evidence type="ECO:0000313" key="3">
    <source>
        <dbReference type="Proteomes" id="UP000053676"/>
    </source>
</evidence>
<keyword evidence="3" id="KW-1185">Reference proteome</keyword>
<dbReference type="EMBL" id="KI669038">
    <property type="protein sequence ID" value="ETN69850.1"/>
    <property type="molecule type" value="Genomic_DNA"/>
</dbReference>
<dbReference type="KEGG" id="nai:NECAME_15044"/>
<organism evidence="2 3">
    <name type="scientific">Necator americanus</name>
    <name type="common">Human hookworm</name>
    <dbReference type="NCBI Taxonomy" id="51031"/>
    <lineage>
        <taxon>Eukaryota</taxon>
        <taxon>Metazoa</taxon>
        <taxon>Ecdysozoa</taxon>
        <taxon>Nematoda</taxon>
        <taxon>Chromadorea</taxon>
        <taxon>Rhabditida</taxon>
        <taxon>Rhabditina</taxon>
        <taxon>Rhabditomorpha</taxon>
        <taxon>Strongyloidea</taxon>
        <taxon>Ancylostomatidae</taxon>
        <taxon>Bunostominae</taxon>
        <taxon>Necator</taxon>
    </lineage>
</organism>
<gene>
    <name evidence="2" type="ORF">NECAME_15044</name>
</gene>
<evidence type="ECO:0000256" key="1">
    <source>
        <dbReference type="SAM" id="MobiDB-lite"/>
    </source>
</evidence>
<sequence length="75" mass="7916">MVASSRLSQSDDDDEEQVAASDASVRASYVQIVILVLFRFGGVYDSCNPVLPSATVPGFPPESGDSSITVTCVNF</sequence>